<evidence type="ECO:0000259" key="2">
    <source>
        <dbReference type="Pfam" id="PF01243"/>
    </source>
</evidence>
<evidence type="ECO:0000313" key="4">
    <source>
        <dbReference type="Proteomes" id="UP000031057"/>
    </source>
</evidence>
<dbReference type="Proteomes" id="UP000031057">
    <property type="component" value="Unassembled WGS sequence"/>
</dbReference>
<keyword evidence="4" id="KW-1185">Reference proteome</keyword>
<dbReference type="InterPro" id="IPR052019">
    <property type="entry name" value="F420H2_bilvrd_red/Heme_oxyg"/>
</dbReference>
<evidence type="ECO:0000256" key="1">
    <source>
        <dbReference type="ARBA" id="ARBA00023002"/>
    </source>
</evidence>
<dbReference type="EMBL" id="JTDI01000002">
    <property type="protein sequence ID" value="KHK92254.1"/>
    <property type="molecule type" value="Genomic_DNA"/>
</dbReference>
<dbReference type="RefSeq" id="WP_039280520.1">
    <property type="nucleotide sequence ID" value="NZ_JTDI01000002.1"/>
</dbReference>
<dbReference type="SUPFAM" id="SSF50475">
    <property type="entry name" value="FMN-binding split barrel"/>
    <property type="match status" value="1"/>
</dbReference>
<dbReference type="GO" id="GO:0016627">
    <property type="term" value="F:oxidoreductase activity, acting on the CH-CH group of donors"/>
    <property type="evidence" value="ECO:0007669"/>
    <property type="project" value="TreeGrafter"/>
</dbReference>
<reference evidence="3 4" key="1">
    <citation type="submission" date="2014-10" db="EMBL/GenBank/DDBJ databases">
        <title>Genome sequence of Novosphingobium malaysiense MUSC 273(T).</title>
        <authorList>
            <person name="Lee L.-H."/>
        </authorList>
    </citation>
    <scope>NUCLEOTIDE SEQUENCE [LARGE SCALE GENOMIC DNA]</scope>
    <source>
        <strain evidence="3 4">MUSC 273</strain>
    </source>
</reference>
<keyword evidence="1" id="KW-0560">Oxidoreductase</keyword>
<dbReference type="PANTHER" id="PTHR35176:SF6">
    <property type="entry name" value="HEME OXYGENASE HI_0854-RELATED"/>
    <property type="match status" value="1"/>
</dbReference>
<name>A0A0B1ZSF8_9SPHN</name>
<dbReference type="STRING" id="1348853.LK12_05225"/>
<dbReference type="AlphaFoldDB" id="A0A0B1ZSF8"/>
<dbReference type="Pfam" id="PF01243">
    <property type="entry name" value="PNPOx_N"/>
    <property type="match status" value="1"/>
</dbReference>
<comment type="caution">
    <text evidence="3">The sequence shown here is derived from an EMBL/GenBank/DDBJ whole genome shotgun (WGS) entry which is preliminary data.</text>
</comment>
<dbReference type="InterPro" id="IPR012349">
    <property type="entry name" value="Split_barrel_FMN-bd"/>
</dbReference>
<dbReference type="InterPro" id="IPR011576">
    <property type="entry name" value="Pyridox_Oxase_N"/>
</dbReference>
<dbReference type="PANTHER" id="PTHR35176">
    <property type="entry name" value="HEME OXYGENASE HI_0854-RELATED"/>
    <property type="match status" value="1"/>
</dbReference>
<dbReference type="Gene3D" id="2.30.110.10">
    <property type="entry name" value="Electron Transport, Fmn-binding Protein, Chain A"/>
    <property type="match status" value="1"/>
</dbReference>
<dbReference type="GO" id="GO:0005829">
    <property type="term" value="C:cytosol"/>
    <property type="evidence" value="ECO:0007669"/>
    <property type="project" value="TreeGrafter"/>
</dbReference>
<feature type="domain" description="Pyridoxamine 5'-phosphate oxidase N-terminal" evidence="2">
    <location>
        <begin position="15"/>
        <end position="147"/>
    </location>
</feature>
<sequence>MPSRRELVEMTAAGVRAYLEGQRRMVLITNGPHGMPHPVPMNYGLDEDGRVLLTSFARSQKVRNLERDPRASLLVESGDRYADLKAVILYADAEIVRDPDEIVKLMGLIKAAEPLAGSLDAAMSQQVRTSIAKRVVLRFTPFRVVSWDHTKLDGKY</sequence>
<organism evidence="3 4">
    <name type="scientific">Novosphingobium malaysiense</name>
    <dbReference type="NCBI Taxonomy" id="1348853"/>
    <lineage>
        <taxon>Bacteria</taxon>
        <taxon>Pseudomonadati</taxon>
        <taxon>Pseudomonadota</taxon>
        <taxon>Alphaproteobacteria</taxon>
        <taxon>Sphingomonadales</taxon>
        <taxon>Sphingomonadaceae</taxon>
        <taxon>Novosphingobium</taxon>
    </lineage>
</organism>
<protein>
    <recommendedName>
        <fullName evidence="2">Pyridoxamine 5'-phosphate oxidase N-terminal domain-containing protein</fullName>
    </recommendedName>
</protein>
<proteinExistence type="predicted"/>
<accession>A0A0B1ZSF8</accession>
<dbReference type="GO" id="GO:0070967">
    <property type="term" value="F:coenzyme F420 binding"/>
    <property type="evidence" value="ECO:0007669"/>
    <property type="project" value="TreeGrafter"/>
</dbReference>
<evidence type="ECO:0000313" key="3">
    <source>
        <dbReference type="EMBL" id="KHK92254.1"/>
    </source>
</evidence>
<gene>
    <name evidence="3" type="ORF">LK12_05225</name>
</gene>